<comment type="subcellular location">
    <subcellularLocation>
        <location evidence="1">Membrane</location>
        <topology evidence="1">Multi-pass membrane protein</topology>
    </subcellularLocation>
</comment>
<reference evidence="8" key="1">
    <citation type="submission" date="2021-06" db="EMBL/GenBank/DDBJ databases">
        <authorList>
            <person name="Kallberg Y."/>
            <person name="Tangrot J."/>
            <person name="Rosling A."/>
        </authorList>
    </citation>
    <scope>NUCLEOTIDE SEQUENCE</scope>
    <source>
        <strain evidence="8">FL130A</strain>
    </source>
</reference>
<feature type="transmembrane region" description="Helical" evidence="7">
    <location>
        <begin position="183"/>
        <end position="203"/>
    </location>
</feature>
<dbReference type="Pfam" id="PF13347">
    <property type="entry name" value="MFS_2"/>
    <property type="match status" value="1"/>
</dbReference>
<feature type="transmembrane region" description="Helical" evidence="7">
    <location>
        <begin position="304"/>
        <end position="326"/>
    </location>
</feature>
<feature type="transmembrane region" description="Helical" evidence="7">
    <location>
        <begin position="137"/>
        <end position="162"/>
    </location>
</feature>
<dbReference type="PANTHER" id="PTHR19432">
    <property type="entry name" value="SUGAR TRANSPORTER"/>
    <property type="match status" value="1"/>
</dbReference>
<sequence length="509" mass="56276">MTTSQDHTKPLLKDHLEVPSYNSVVSETSSQISLIRDLNTWDMIKLTICMAGLSKELIALVWLAGPLSGLIVQPVIGAYSDKSTFKYGRRRPLMILSGLIVCLSLFGIAYSNELAEFLLSRKSYYLDIDLEMKKTSIWIAVISFYCLDFSLNAVMAACRALIVDISPLSQQEIGNAWAGRMIHVGNIAGYFTGFINLLLWFPWLGDTQMKVLCSIAIFVLIASLIITCVSVTEKVYVPINGEENSTWIVDIYLKTHSRRDPNEIMTAVRYGSLCLLLYSIVSFFAGIVLPQLTPDSYPTRNPFTIYNIFTVSNLIVAVLAFLTFIVSTVNQAMVLMAVLGIPWAAAMWVPYALVGEFVSRNDQEILQDDDPTDTFISNKNSSTASFDKTPELEEQALPRPDEDSSITKGKLPRLAITPSSSSSNSKTYDGNNEEIASTSLTTASEFDAGMILGVHNIYIVLPQLTTALVSSVIFKIVKDMNGGDETGWVIRYGGIMMIAAAVLSRYIER</sequence>
<dbReference type="GO" id="GO:0008506">
    <property type="term" value="F:sucrose:proton symporter activity"/>
    <property type="evidence" value="ECO:0007669"/>
    <property type="project" value="TreeGrafter"/>
</dbReference>
<keyword evidence="2" id="KW-0813">Transport</keyword>
<dbReference type="Gene3D" id="1.20.1250.20">
    <property type="entry name" value="MFS general substrate transporter like domains"/>
    <property type="match status" value="1"/>
</dbReference>
<dbReference type="EMBL" id="CAJVPS010000197">
    <property type="protein sequence ID" value="CAG8463563.1"/>
    <property type="molecule type" value="Genomic_DNA"/>
</dbReference>
<evidence type="ECO:0000313" key="9">
    <source>
        <dbReference type="Proteomes" id="UP000789508"/>
    </source>
</evidence>
<dbReference type="GO" id="GO:0005886">
    <property type="term" value="C:plasma membrane"/>
    <property type="evidence" value="ECO:0007669"/>
    <property type="project" value="TreeGrafter"/>
</dbReference>
<evidence type="ECO:0000256" key="1">
    <source>
        <dbReference type="ARBA" id="ARBA00004141"/>
    </source>
</evidence>
<evidence type="ECO:0000256" key="7">
    <source>
        <dbReference type="SAM" id="Phobius"/>
    </source>
</evidence>
<keyword evidence="9" id="KW-1185">Reference proteome</keyword>
<dbReference type="OrthoDB" id="28755at2759"/>
<evidence type="ECO:0000256" key="2">
    <source>
        <dbReference type="ARBA" id="ARBA00022448"/>
    </source>
</evidence>
<feature type="transmembrane region" description="Helical" evidence="7">
    <location>
        <begin position="209"/>
        <end position="231"/>
    </location>
</feature>
<evidence type="ECO:0000313" key="8">
    <source>
        <dbReference type="EMBL" id="CAG8463563.1"/>
    </source>
</evidence>
<feature type="transmembrane region" description="Helical" evidence="7">
    <location>
        <begin position="457"/>
        <end position="477"/>
    </location>
</feature>
<evidence type="ECO:0000256" key="4">
    <source>
        <dbReference type="ARBA" id="ARBA00022989"/>
    </source>
</evidence>
<feature type="compositionally biased region" description="Polar residues" evidence="6">
    <location>
        <begin position="374"/>
        <end position="386"/>
    </location>
</feature>
<feature type="transmembrane region" description="Helical" evidence="7">
    <location>
        <begin position="57"/>
        <end position="80"/>
    </location>
</feature>
<feature type="region of interest" description="Disordered" evidence="6">
    <location>
        <begin position="369"/>
        <end position="430"/>
    </location>
</feature>
<accession>A0A9N8VWA8</accession>
<protein>
    <submittedName>
        <fullName evidence="8">6417_t:CDS:1</fullName>
    </submittedName>
</protein>
<dbReference type="AlphaFoldDB" id="A0A9N8VWA8"/>
<keyword evidence="3 7" id="KW-0812">Transmembrane</keyword>
<dbReference type="InterPro" id="IPR036259">
    <property type="entry name" value="MFS_trans_sf"/>
</dbReference>
<name>A0A9N8VWA8_9GLOM</name>
<dbReference type="PANTHER" id="PTHR19432:SF35">
    <property type="entry name" value="SOLUTE CARRIER FAMILY 45 MEMBER 3 ISOFORM X1"/>
    <property type="match status" value="1"/>
</dbReference>
<feature type="transmembrane region" description="Helical" evidence="7">
    <location>
        <begin position="92"/>
        <end position="110"/>
    </location>
</feature>
<keyword evidence="5 7" id="KW-0472">Membrane</keyword>
<evidence type="ECO:0000256" key="3">
    <source>
        <dbReference type="ARBA" id="ARBA00022692"/>
    </source>
</evidence>
<evidence type="ECO:0000256" key="5">
    <source>
        <dbReference type="ARBA" id="ARBA00023136"/>
    </source>
</evidence>
<feature type="transmembrane region" description="Helical" evidence="7">
    <location>
        <begin position="489"/>
        <end position="507"/>
    </location>
</feature>
<dbReference type="SUPFAM" id="SSF103473">
    <property type="entry name" value="MFS general substrate transporter"/>
    <property type="match status" value="1"/>
</dbReference>
<gene>
    <name evidence="8" type="ORF">ALEPTO_LOCUS1663</name>
</gene>
<proteinExistence type="predicted"/>
<evidence type="ECO:0000256" key="6">
    <source>
        <dbReference type="SAM" id="MobiDB-lite"/>
    </source>
</evidence>
<organism evidence="8 9">
    <name type="scientific">Ambispora leptoticha</name>
    <dbReference type="NCBI Taxonomy" id="144679"/>
    <lineage>
        <taxon>Eukaryota</taxon>
        <taxon>Fungi</taxon>
        <taxon>Fungi incertae sedis</taxon>
        <taxon>Mucoromycota</taxon>
        <taxon>Glomeromycotina</taxon>
        <taxon>Glomeromycetes</taxon>
        <taxon>Archaeosporales</taxon>
        <taxon>Ambisporaceae</taxon>
        <taxon>Ambispora</taxon>
    </lineage>
</organism>
<dbReference type="Proteomes" id="UP000789508">
    <property type="component" value="Unassembled WGS sequence"/>
</dbReference>
<comment type="caution">
    <text evidence="8">The sequence shown here is derived from an EMBL/GenBank/DDBJ whole genome shotgun (WGS) entry which is preliminary data.</text>
</comment>
<keyword evidence="4 7" id="KW-1133">Transmembrane helix</keyword>
<feature type="transmembrane region" description="Helical" evidence="7">
    <location>
        <begin position="267"/>
        <end position="292"/>
    </location>
</feature>